<dbReference type="EMBL" id="JARK01001370">
    <property type="protein sequence ID" value="EYC16333.1"/>
    <property type="molecule type" value="Genomic_DNA"/>
</dbReference>
<gene>
    <name evidence="1" type="primary">Acey_s0034.g2936</name>
    <name evidence="1" type="ORF">Y032_0034g2936</name>
</gene>
<proteinExistence type="predicted"/>
<evidence type="ECO:0000313" key="1">
    <source>
        <dbReference type="EMBL" id="EYC16333.1"/>
    </source>
</evidence>
<protein>
    <submittedName>
        <fullName evidence="1">Uncharacterized protein</fullName>
    </submittedName>
</protein>
<accession>A0A016UPC1</accession>
<comment type="caution">
    <text evidence="1">The sequence shown here is derived from an EMBL/GenBank/DDBJ whole genome shotgun (WGS) entry which is preliminary data.</text>
</comment>
<evidence type="ECO:0000313" key="2">
    <source>
        <dbReference type="Proteomes" id="UP000024635"/>
    </source>
</evidence>
<name>A0A016UPC1_9BILA</name>
<dbReference type="AlphaFoldDB" id="A0A016UPC1"/>
<dbReference type="Proteomes" id="UP000024635">
    <property type="component" value="Unassembled WGS sequence"/>
</dbReference>
<keyword evidence="2" id="KW-1185">Reference proteome</keyword>
<organism evidence="1 2">
    <name type="scientific">Ancylostoma ceylanicum</name>
    <dbReference type="NCBI Taxonomy" id="53326"/>
    <lineage>
        <taxon>Eukaryota</taxon>
        <taxon>Metazoa</taxon>
        <taxon>Ecdysozoa</taxon>
        <taxon>Nematoda</taxon>
        <taxon>Chromadorea</taxon>
        <taxon>Rhabditida</taxon>
        <taxon>Rhabditina</taxon>
        <taxon>Rhabditomorpha</taxon>
        <taxon>Strongyloidea</taxon>
        <taxon>Ancylostomatidae</taxon>
        <taxon>Ancylostomatinae</taxon>
        <taxon>Ancylostoma</taxon>
    </lineage>
</organism>
<reference evidence="2" key="1">
    <citation type="journal article" date="2015" name="Nat. Genet.">
        <title>The genome and transcriptome of the zoonotic hookworm Ancylostoma ceylanicum identify infection-specific gene families.</title>
        <authorList>
            <person name="Schwarz E.M."/>
            <person name="Hu Y."/>
            <person name="Antoshechkin I."/>
            <person name="Miller M.M."/>
            <person name="Sternberg P.W."/>
            <person name="Aroian R.V."/>
        </authorList>
    </citation>
    <scope>NUCLEOTIDE SEQUENCE</scope>
    <source>
        <strain evidence="2">HY135</strain>
    </source>
</reference>
<sequence length="105" mass="11735">MKFSVPTIINRTNVSVLENNVVPSQGKCKRPGWQIGIKHIWLEFLLDKLLQHIVYICPVHENSLEPLLHYSGHCGLKATIRPGSGLFKALIVNLILVVASTQLPE</sequence>